<dbReference type="SMART" id="SM00014">
    <property type="entry name" value="acidPPc"/>
    <property type="match status" value="1"/>
</dbReference>
<sequence>MPPALTRMFERWKPLFSRIEARGLVILLLASGSLGAFLSIAGEVREGDTHAFDDAILLWFRTPGDTADPIGPAWVEMAFRDITALGGMTVLALITLAVVGYLLICRKHASALLVAVAVLGGVAVSSLLKLGFDRPRPDVVAHLVDVHTLSFPSGHAMLSAATYLTLGVLLARTEKRFVVRSYFVGVAILLTLLIGLSRIYLGVHYPTDVLAGWCAGAAWALICWAAARWLQHRGQVEPSS</sequence>
<accession>A0A7W6EH78</accession>
<dbReference type="PANTHER" id="PTHR14969:SF13">
    <property type="entry name" value="AT30094P"/>
    <property type="match status" value="1"/>
</dbReference>
<dbReference type="PANTHER" id="PTHR14969">
    <property type="entry name" value="SPHINGOSINE-1-PHOSPHATE PHOSPHOHYDROLASE"/>
    <property type="match status" value="1"/>
</dbReference>
<dbReference type="InterPro" id="IPR000326">
    <property type="entry name" value="PAP2/HPO"/>
</dbReference>
<dbReference type="RefSeq" id="WP_183199568.1">
    <property type="nucleotide sequence ID" value="NZ_JACIEK010000003.1"/>
</dbReference>
<dbReference type="AlphaFoldDB" id="A0A7W6EH78"/>
<dbReference type="Proteomes" id="UP000542776">
    <property type="component" value="Unassembled WGS sequence"/>
</dbReference>
<evidence type="ECO:0000259" key="2">
    <source>
        <dbReference type="SMART" id="SM00014"/>
    </source>
</evidence>
<dbReference type="Gene3D" id="1.20.144.10">
    <property type="entry name" value="Phosphatidic acid phosphatase type 2/haloperoxidase"/>
    <property type="match status" value="2"/>
</dbReference>
<feature type="transmembrane region" description="Helical" evidence="1">
    <location>
        <begin position="21"/>
        <end position="41"/>
    </location>
</feature>
<organism evidence="3 4">
    <name type="scientific">Aureimonas pseudogalii</name>
    <dbReference type="NCBI Taxonomy" id="1744844"/>
    <lineage>
        <taxon>Bacteria</taxon>
        <taxon>Pseudomonadati</taxon>
        <taxon>Pseudomonadota</taxon>
        <taxon>Alphaproteobacteria</taxon>
        <taxon>Hyphomicrobiales</taxon>
        <taxon>Aurantimonadaceae</taxon>
        <taxon>Aureimonas</taxon>
    </lineage>
</organism>
<evidence type="ECO:0000313" key="4">
    <source>
        <dbReference type="Proteomes" id="UP000542776"/>
    </source>
</evidence>
<dbReference type="Pfam" id="PF01569">
    <property type="entry name" value="PAP2"/>
    <property type="match status" value="1"/>
</dbReference>
<proteinExistence type="predicted"/>
<keyword evidence="1" id="KW-0472">Membrane</keyword>
<feature type="transmembrane region" description="Helical" evidence="1">
    <location>
        <begin position="111"/>
        <end position="132"/>
    </location>
</feature>
<dbReference type="SUPFAM" id="SSF48317">
    <property type="entry name" value="Acid phosphatase/Vanadium-dependent haloperoxidase"/>
    <property type="match status" value="1"/>
</dbReference>
<dbReference type="EC" id="3.6.1.27" evidence="3"/>
<gene>
    <name evidence="3" type="ORF">GGR04_001877</name>
</gene>
<dbReference type="CDD" id="cd03392">
    <property type="entry name" value="PAP2_like_2"/>
    <property type="match status" value="1"/>
</dbReference>
<name>A0A7W6EH78_9HYPH</name>
<feature type="transmembrane region" description="Helical" evidence="1">
    <location>
        <begin position="182"/>
        <end position="203"/>
    </location>
</feature>
<evidence type="ECO:0000313" key="3">
    <source>
        <dbReference type="EMBL" id="MBB3998039.1"/>
    </source>
</evidence>
<dbReference type="EMBL" id="JACIEK010000003">
    <property type="protein sequence ID" value="MBB3998039.1"/>
    <property type="molecule type" value="Genomic_DNA"/>
</dbReference>
<protein>
    <submittedName>
        <fullName evidence="3">Undecaprenyl-diphosphatase</fullName>
        <ecNumber evidence="3">3.6.1.27</ecNumber>
    </submittedName>
</protein>
<feature type="domain" description="Phosphatidic acid phosphatase type 2/haloperoxidase" evidence="2">
    <location>
        <begin position="110"/>
        <end position="224"/>
    </location>
</feature>
<keyword evidence="1" id="KW-0812">Transmembrane</keyword>
<keyword evidence="1" id="KW-1133">Transmembrane helix</keyword>
<feature type="transmembrane region" description="Helical" evidence="1">
    <location>
        <begin position="82"/>
        <end position="104"/>
    </location>
</feature>
<dbReference type="InterPro" id="IPR036938">
    <property type="entry name" value="PAP2/HPO_sf"/>
</dbReference>
<feature type="transmembrane region" description="Helical" evidence="1">
    <location>
        <begin position="209"/>
        <end position="230"/>
    </location>
</feature>
<comment type="caution">
    <text evidence="3">The sequence shown here is derived from an EMBL/GenBank/DDBJ whole genome shotgun (WGS) entry which is preliminary data.</text>
</comment>
<evidence type="ECO:0000256" key="1">
    <source>
        <dbReference type="SAM" id="Phobius"/>
    </source>
</evidence>
<reference evidence="3 4" key="1">
    <citation type="submission" date="2020-08" db="EMBL/GenBank/DDBJ databases">
        <title>Genomic Encyclopedia of Type Strains, Phase IV (KMG-IV): sequencing the most valuable type-strain genomes for metagenomic binning, comparative biology and taxonomic classification.</title>
        <authorList>
            <person name="Goeker M."/>
        </authorList>
    </citation>
    <scope>NUCLEOTIDE SEQUENCE [LARGE SCALE GENOMIC DNA]</scope>
    <source>
        <strain evidence="3 4">DSM 102238</strain>
    </source>
</reference>
<dbReference type="GO" id="GO:0050380">
    <property type="term" value="F:undecaprenyl-diphosphatase activity"/>
    <property type="evidence" value="ECO:0007669"/>
    <property type="project" value="UniProtKB-EC"/>
</dbReference>
<feature type="transmembrane region" description="Helical" evidence="1">
    <location>
        <begin position="152"/>
        <end position="170"/>
    </location>
</feature>
<keyword evidence="4" id="KW-1185">Reference proteome</keyword>
<keyword evidence="3" id="KW-0378">Hydrolase</keyword>